<evidence type="ECO:0000313" key="2">
    <source>
        <dbReference type="EMBL" id="GAC33553.1"/>
    </source>
</evidence>
<protein>
    <submittedName>
        <fullName evidence="2">Membrane protein</fullName>
    </submittedName>
</protein>
<keyword evidence="3" id="KW-1185">Reference proteome</keyword>
<dbReference type="OrthoDB" id="6386201at2"/>
<keyword evidence="1" id="KW-0472">Membrane</keyword>
<dbReference type="AlphaFoldDB" id="K6ZXS9"/>
<keyword evidence="1" id="KW-1133">Transmembrane helix</keyword>
<comment type="caution">
    <text evidence="2">The sequence shown here is derived from an EMBL/GenBank/DDBJ whole genome shotgun (WGS) entry which is preliminary data.</text>
</comment>
<sequence length="218" mass="25204">MSMAKSLLHTVDLYMHSRYSIFKRIINLVIVIVMLLLFVNLWFVDNENAQNWRNKESTQLGNSIGLISSEILAQPIINNDKQRISQVLDILLKDPHIEAVAVYDQYGQKIEELGIEQPIVKQYHEAKSAVPLVFVQDIRVDKQIYGYVRLLLNEQSVMVWHSEYQAQLRKQTQVLGLLAALGALLLTRIFYKVRYRHYIHPNNLPKTDMHGGTAKPKP</sequence>
<keyword evidence="1" id="KW-0812">Transmembrane</keyword>
<accession>K6ZXS9</accession>
<evidence type="ECO:0000256" key="1">
    <source>
        <dbReference type="SAM" id="Phobius"/>
    </source>
</evidence>
<dbReference type="EMBL" id="BAER01000064">
    <property type="protein sequence ID" value="GAC33553.1"/>
    <property type="molecule type" value="Genomic_DNA"/>
</dbReference>
<gene>
    <name evidence="2" type="primary">smp</name>
    <name evidence="2" type="ORF">GPLA_2655</name>
</gene>
<reference evidence="3" key="1">
    <citation type="journal article" date="2014" name="Environ. Microbiol.">
        <title>Comparative genomics of the marine bacterial genus Glaciecola reveals the high degree of genomic diversity and genomic characteristic for cold adaptation.</title>
        <authorList>
            <person name="Qin Q.L."/>
            <person name="Xie B.B."/>
            <person name="Yu Y."/>
            <person name="Shu Y.L."/>
            <person name="Rong J.C."/>
            <person name="Zhang Y.J."/>
            <person name="Zhao D.L."/>
            <person name="Chen X.L."/>
            <person name="Zhang X.Y."/>
            <person name="Chen B."/>
            <person name="Zhou B.C."/>
            <person name="Zhang Y.Z."/>
        </authorList>
    </citation>
    <scope>NUCLEOTIDE SEQUENCE [LARGE SCALE GENOMIC DNA]</scope>
    <source>
        <strain evidence="3">LMG 21857</strain>
    </source>
</reference>
<dbReference type="Proteomes" id="UP000006322">
    <property type="component" value="Unassembled WGS sequence"/>
</dbReference>
<evidence type="ECO:0000313" key="3">
    <source>
        <dbReference type="Proteomes" id="UP000006322"/>
    </source>
</evidence>
<feature type="transmembrane region" description="Helical" evidence="1">
    <location>
        <begin position="174"/>
        <end position="191"/>
    </location>
</feature>
<name>K6ZXS9_9ALTE</name>
<proteinExistence type="predicted"/>
<dbReference type="STRING" id="1129793.GPLA_2655"/>
<feature type="transmembrane region" description="Helical" evidence="1">
    <location>
        <begin position="21"/>
        <end position="43"/>
    </location>
</feature>
<organism evidence="2 3">
    <name type="scientific">Paraglaciecola polaris LMG 21857</name>
    <dbReference type="NCBI Taxonomy" id="1129793"/>
    <lineage>
        <taxon>Bacteria</taxon>
        <taxon>Pseudomonadati</taxon>
        <taxon>Pseudomonadota</taxon>
        <taxon>Gammaproteobacteria</taxon>
        <taxon>Alteromonadales</taxon>
        <taxon>Alteromonadaceae</taxon>
        <taxon>Paraglaciecola</taxon>
    </lineage>
</organism>